<reference evidence="1" key="2">
    <citation type="submission" date="2022-01" db="EMBL/GenBank/DDBJ databases">
        <authorList>
            <person name="Yamashiro T."/>
            <person name="Shiraishi A."/>
            <person name="Satake H."/>
            <person name="Nakayama K."/>
        </authorList>
    </citation>
    <scope>NUCLEOTIDE SEQUENCE</scope>
</reference>
<keyword evidence="1" id="KW-0695">RNA-directed DNA polymerase</keyword>
<proteinExistence type="predicted"/>
<dbReference type="EMBL" id="BQNB010016595">
    <property type="protein sequence ID" value="GJT53524.1"/>
    <property type="molecule type" value="Genomic_DNA"/>
</dbReference>
<dbReference type="Proteomes" id="UP001151760">
    <property type="component" value="Unassembled WGS sequence"/>
</dbReference>
<organism evidence="1 2">
    <name type="scientific">Tanacetum coccineum</name>
    <dbReference type="NCBI Taxonomy" id="301880"/>
    <lineage>
        <taxon>Eukaryota</taxon>
        <taxon>Viridiplantae</taxon>
        <taxon>Streptophyta</taxon>
        <taxon>Embryophyta</taxon>
        <taxon>Tracheophyta</taxon>
        <taxon>Spermatophyta</taxon>
        <taxon>Magnoliopsida</taxon>
        <taxon>eudicotyledons</taxon>
        <taxon>Gunneridae</taxon>
        <taxon>Pentapetalae</taxon>
        <taxon>asterids</taxon>
        <taxon>campanulids</taxon>
        <taxon>Asterales</taxon>
        <taxon>Asteraceae</taxon>
        <taxon>Asteroideae</taxon>
        <taxon>Anthemideae</taxon>
        <taxon>Anthemidinae</taxon>
        <taxon>Tanacetum</taxon>
    </lineage>
</organism>
<dbReference type="InterPro" id="IPR021109">
    <property type="entry name" value="Peptidase_aspartic_dom_sf"/>
</dbReference>
<keyword evidence="2" id="KW-1185">Reference proteome</keyword>
<reference evidence="1" key="1">
    <citation type="journal article" date="2022" name="Int. J. Mol. Sci.">
        <title>Draft Genome of Tanacetum Coccineum: Genomic Comparison of Closely Related Tanacetum-Family Plants.</title>
        <authorList>
            <person name="Yamashiro T."/>
            <person name="Shiraishi A."/>
            <person name="Nakayama K."/>
            <person name="Satake H."/>
        </authorList>
    </citation>
    <scope>NUCLEOTIDE SEQUENCE</scope>
</reference>
<sequence>MSYPSRLNKDKLQDKSDKQIHSFLQMFKKLHFNISFPEALAYMPKYAKMVKDLLTNKEKLFELVNTSLNESCLTVLLKKLPEKLGDTRIFLIPCEFQELESCMALADLGASINLMPLFVWKKLILSELTPTRMTLEVSYSDDSLSSRPTPSSDLVVESLSPSLTPFGDNDFLLEETDAFLSIDDSIPPGIDNGIYDSEGDILFLEELLNDDPTSDLPPPLPVFENNEIEKIKTSIDDPPNLELKDLPPHLEYVFLEGNSKLPVIIAKDLKWEEKEQLLKVLKSHKRAIAWKIFDIQGIDPNFCTHKILMEDDFKPAVQH</sequence>
<dbReference type="GO" id="GO:0003964">
    <property type="term" value="F:RNA-directed DNA polymerase activity"/>
    <property type="evidence" value="ECO:0007669"/>
    <property type="project" value="UniProtKB-KW"/>
</dbReference>
<gene>
    <name evidence="1" type="ORF">Tco_0988578</name>
</gene>
<protein>
    <submittedName>
        <fullName evidence="1">Reverse transcriptase domain-containing protein</fullName>
    </submittedName>
</protein>
<name>A0ABQ5ERA9_9ASTR</name>
<keyword evidence="1" id="KW-0808">Transferase</keyword>
<keyword evidence="1" id="KW-0548">Nucleotidyltransferase</keyword>
<accession>A0ABQ5ERA9</accession>
<dbReference type="Gene3D" id="2.40.70.10">
    <property type="entry name" value="Acid Proteases"/>
    <property type="match status" value="1"/>
</dbReference>
<dbReference type="PANTHER" id="PTHR33067">
    <property type="entry name" value="RNA-DIRECTED DNA POLYMERASE-RELATED"/>
    <property type="match status" value="1"/>
</dbReference>
<evidence type="ECO:0000313" key="2">
    <source>
        <dbReference type="Proteomes" id="UP001151760"/>
    </source>
</evidence>
<comment type="caution">
    <text evidence="1">The sequence shown here is derived from an EMBL/GenBank/DDBJ whole genome shotgun (WGS) entry which is preliminary data.</text>
</comment>
<dbReference type="PANTHER" id="PTHR33067:SF35">
    <property type="entry name" value="ASPARTIC PEPTIDASE DDI1-TYPE DOMAIN-CONTAINING PROTEIN"/>
    <property type="match status" value="1"/>
</dbReference>
<evidence type="ECO:0000313" key="1">
    <source>
        <dbReference type="EMBL" id="GJT53524.1"/>
    </source>
</evidence>